<dbReference type="SUPFAM" id="SSF53067">
    <property type="entry name" value="Actin-like ATPase domain"/>
    <property type="match status" value="2"/>
</dbReference>
<evidence type="ECO:0000313" key="2">
    <source>
        <dbReference type="EMBL" id="MBL0764627.1"/>
    </source>
</evidence>
<dbReference type="Pfam" id="PF02541">
    <property type="entry name" value="Ppx-GppA"/>
    <property type="match status" value="1"/>
</dbReference>
<dbReference type="InterPro" id="IPR050273">
    <property type="entry name" value="GppA/Ppx_hydrolase"/>
</dbReference>
<dbReference type="PANTHER" id="PTHR30005:SF0">
    <property type="entry name" value="RETROGRADE REGULATION PROTEIN 2"/>
    <property type="match status" value="1"/>
</dbReference>
<feature type="domain" description="Ppx/GppA phosphatase N-terminal" evidence="1">
    <location>
        <begin position="22"/>
        <end position="304"/>
    </location>
</feature>
<dbReference type="InterPro" id="IPR003695">
    <property type="entry name" value="Ppx_GppA_N"/>
</dbReference>
<reference evidence="2" key="1">
    <citation type="submission" date="2021-01" db="EMBL/GenBank/DDBJ databases">
        <title>Marivirga sp. nov., isolated from intertidal surface sediments.</title>
        <authorList>
            <person name="Zhang M."/>
        </authorList>
    </citation>
    <scope>NUCLEOTIDE SEQUENCE</scope>
    <source>
        <strain evidence="2">SM1354</strain>
    </source>
</reference>
<organism evidence="2 3">
    <name type="scientific">Marivirga atlantica</name>
    <dbReference type="NCBI Taxonomy" id="1548457"/>
    <lineage>
        <taxon>Bacteria</taxon>
        <taxon>Pseudomonadati</taxon>
        <taxon>Bacteroidota</taxon>
        <taxon>Cytophagia</taxon>
        <taxon>Cytophagales</taxon>
        <taxon>Marivirgaceae</taxon>
        <taxon>Marivirga</taxon>
    </lineage>
</organism>
<proteinExistence type="predicted"/>
<accession>A0A937DDV9</accession>
<gene>
    <name evidence="2" type="ORF">JKP34_05150</name>
</gene>
<evidence type="ECO:0000259" key="1">
    <source>
        <dbReference type="Pfam" id="PF02541"/>
    </source>
</evidence>
<keyword evidence="3" id="KW-1185">Reference proteome</keyword>
<dbReference type="AlphaFoldDB" id="A0A937DDV9"/>
<protein>
    <submittedName>
        <fullName evidence="2">Exopolyphosphatase</fullName>
    </submittedName>
</protein>
<dbReference type="Proteomes" id="UP000642920">
    <property type="component" value="Unassembled WGS sequence"/>
</dbReference>
<dbReference type="GO" id="GO:0016462">
    <property type="term" value="F:pyrophosphatase activity"/>
    <property type="evidence" value="ECO:0007669"/>
    <property type="project" value="TreeGrafter"/>
</dbReference>
<comment type="caution">
    <text evidence="2">The sequence shown here is derived from an EMBL/GenBank/DDBJ whole genome shotgun (WGS) entry which is preliminary data.</text>
</comment>
<dbReference type="RefSeq" id="WP_201918375.1">
    <property type="nucleotide sequence ID" value="NZ_JAERQG010000001.1"/>
</dbReference>
<dbReference type="Gene3D" id="3.30.420.150">
    <property type="entry name" value="Exopolyphosphatase. Domain 2"/>
    <property type="match status" value="1"/>
</dbReference>
<dbReference type="EMBL" id="JAERQG010000001">
    <property type="protein sequence ID" value="MBL0764627.1"/>
    <property type="molecule type" value="Genomic_DNA"/>
</dbReference>
<name>A0A937DDV9_9BACT</name>
<evidence type="ECO:0000313" key="3">
    <source>
        <dbReference type="Proteomes" id="UP000642920"/>
    </source>
</evidence>
<dbReference type="Gene3D" id="3.30.420.40">
    <property type="match status" value="1"/>
</dbReference>
<sequence>MSKIAIIDIGTNTFHLMIVDLANHNKVMHKEKVAVRLGKDGISNNKITEDAQKRAINTLSLFKTTAEAHHVESIHATATSAVRNADNGQELVELVKEATGIEIAIISGAQEATYIYNGVKQALTIGKEPALVMDIGGGSVEFILCDQDNIFWLESFEIGAQRLLDKFHEHDPIQPKDIVRLKDFLDTSLKSLQEQLEKHQPKHLIGSSGTFDTLVDIAFAEQNKLKPDDPSFSLSIEEFNGIYHELIEKNRAERLEIPGMLEMRVDMIVVASCLIDYILKINDFDTIHVSTYSLKEGLLSEIMEQV</sequence>
<dbReference type="PANTHER" id="PTHR30005">
    <property type="entry name" value="EXOPOLYPHOSPHATASE"/>
    <property type="match status" value="1"/>
</dbReference>
<dbReference type="CDD" id="cd24055">
    <property type="entry name" value="ASKHA_NBD_ChPPX-like"/>
    <property type="match status" value="1"/>
</dbReference>
<dbReference type="InterPro" id="IPR043129">
    <property type="entry name" value="ATPase_NBD"/>
</dbReference>